<dbReference type="OMA" id="HYMKNDI"/>
<dbReference type="Proteomes" id="UP000688137">
    <property type="component" value="Unassembled WGS sequence"/>
</dbReference>
<reference evidence="3" key="1">
    <citation type="submission" date="2021-01" db="EMBL/GenBank/DDBJ databases">
        <authorList>
            <consortium name="Genoscope - CEA"/>
            <person name="William W."/>
        </authorList>
    </citation>
    <scope>NUCLEOTIDE SEQUENCE</scope>
</reference>
<sequence>MDVVISADEFMSVRNGNQNTYKKLCQSFLKVKDPMIQLKVGLCILKSPPEERMDFELAVLEQATKDLDFFKSLHDSKLHQKCCKMMVYRHYMKNDIVFKEGDSSNEFFIIIDGSVNVYVHKKQDRIQAELDHEQQQLKVLSEEEIERHPSTIVRYYQPPRQLTRRMTINLREDDFEQISKSYKPKTYINTDRQDIKHKDVEIIKKLTHGLEKLQDKEFLFNGGVFLHEFVARISEGQMFGERGLLIESTRTGTVIANTSLHVAVLTRKDYKVLLEDSQLEKIRKKTKLLSNSILKNLTYKEAIETQYKFEKIHFPIGHYIYKIGDSPQQLILIKKGTVRLFKKENNKMFPLCELGQDQYFGELEYFEQSDRIHTAQVTSQYFSAYSITYKDLAKLLTSYPQCEKQLKRNYELRHKINDERMNKTIKTHKKLNYSEQFNQKPSNLSQPIFEIKSQFNNVQQTIESQKIQLINQAKKQICQMEFIKNTSQQLKQIRRIQRKEQKKDQQENEKSLADTLNHLEVQSSLIRREFRRREQRRFSSLLFDKESNNNASQFNSHQNSKTFNKNQNYDRQSSISQQFKFPNFIDFNSKLQSYEIIEDKQKDLLSPQKEFLSPMSQGVMISSKHNLFRNKPNRLCLMSNYEKRQPKSHSTELSIKTFFN</sequence>
<accession>A0A8S1KTF1</accession>
<evidence type="ECO:0000313" key="4">
    <source>
        <dbReference type="Proteomes" id="UP000688137"/>
    </source>
</evidence>
<dbReference type="PANTHER" id="PTHR11635">
    <property type="entry name" value="CAMP-DEPENDENT PROTEIN KINASE REGULATORY CHAIN"/>
    <property type="match status" value="1"/>
</dbReference>
<dbReference type="InterPro" id="IPR000595">
    <property type="entry name" value="cNMP-bd_dom"/>
</dbReference>
<organism evidence="3 4">
    <name type="scientific">Paramecium primaurelia</name>
    <dbReference type="NCBI Taxonomy" id="5886"/>
    <lineage>
        <taxon>Eukaryota</taxon>
        <taxon>Sar</taxon>
        <taxon>Alveolata</taxon>
        <taxon>Ciliophora</taxon>
        <taxon>Intramacronucleata</taxon>
        <taxon>Oligohymenophorea</taxon>
        <taxon>Peniculida</taxon>
        <taxon>Parameciidae</taxon>
        <taxon>Paramecium</taxon>
    </lineage>
</organism>
<dbReference type="GO" id="GO:0004862">
    <property type="term" value="F:cAMP-dependent protein kinase inhibitor activity"/>
    <property type="evidence" value="ECO:0007669"/>
    <property type="project" value="TreeGrafter"/>
</dbReference>
<feature type="domain" description="Cyclic nucleotide-binding" evidence="2">
    <location>
        <begin position="293"/>
        <end position="413"/>
    </location>
</feature>
<name>A0A8S1KTF1_PARPR</name>
<dbReference type="FunFam" id="2.60.120.10:FF:000461">
    <property type="entry name" value="Uncharacterized protein"/>
    <property type="match status" value="1"/>
</dbReference>
<dbReference type="InterPro" id="IPR050503">
    <property type="entry name" value="cAMP-dep_PK_reg_su-like"/>
</dbReference>
<dbReference type="PROSITE" id="PS50042">
    <property type="entry name" value="CNMP_BINDING_3"/>
    <property type="match status" value="3"/>
</dbReference>
<dbReference type="PANTHER" id="PTHR11635:SF152">
    <property type="entry name" value="CAMP-DEPENDENT PROTEIN KINASE TYPE I REGULATORY SUBUNIT-RELATED"/>
    <property type="match status" value="1"/>
</dbReference>
<feature type="domain" description="Cyclic nucleotide-binding" evidence="2">
    <location>
        <begin position="218"/>
        <end position="291"/>
    </location>
</feature>
<comment type="caution">
    <text evidence="3">The sequence shown here is derived from an EMBL/GenBank/DDBJ whole genome shotgun (WGS) entry which is preliminary data.</text>
</comment>
<feature type="coiled-coil region" evidence="1">
    <location>
        <begin position="489"/>
        <end position="522"/>
    </location>
</feature>
<dbReference type="GO" id="GO:0030552">
    <property type="term" value="F:cAMP binding"/>
    <property type="evidence" value="ECO:0007669"/>
    <property type="project" value="TreeGrafter"/>
</dbReference>
<evidence type="ECO:0000313" key="3">
    <source>
        <dbReference type="EMBL" id="CAD8058820.1"/>
    </source>
</evidence>
<keyword evidence="4" id="KW-1185">Reference proteome</keyword>
<evidence type="ECO:0000259" key="2">
    <source>
        <dbReference type="PROSITE" id="PS50042"/>
    </source>
</evidence>
<dbReference type="GO" id="GO:0034236">
    <property type="term" value="F:protein kinase A catalytic subunit binding"/>
    <property type="evidence" value="ECO:0007669"/>
    <property type="project" value="TreeGrafter"/>
</dbReference>
<proteinExistence type="predicted"/>
<gene>
    <name evidence="3" type="ORF">PPRIM_AZ9-3.1.T0280034</name>
</gene>
<dbReference type="SMART" id="SM00100">
    <property type="entry name" value="cNMP"/>
    <property type="match status" value="2"/>
</dbReference>
<dbReference type="GO" id="GO:0005829">
    <property type="term" value="C:cytosol"/>
    <property type="evidence" value="ECO:0007669"/>
    <property type="project" value="TreeGrafter"/>
</dbReference>
<feature type="domain" description="Cyclic nucleotide-binding" evidence="2">
    <location>
        <begin position="69"/>
        <end position="118"/>
    </location>
</feature>
<dbReference type="AlphaFoldDB" id="A0A8S1KTF1"/>
<dbReference type="EMBL" id="CAJJDM010000027">
    <property type="protein sequence ID" value="CAD8058820.1"/>
    <property type="molecule type" value="Genomic_DNA"/>
</dbReference>
<evidence type="ECO:0000256" key="1">
    <source>
        <dbReference type="SAM" id="Coils"/>
    </source>
</evidence>
<keyword evidence="1" id="KW-0175">Coiled coil</keyword>
<protein>
    <recommendedName>
        <fullName evidence="2">Cyclic nucleotide-binding domain-containing protein</fullName>
    </recommendedName>
</protein>
<dbReference type="GO" id="GO:0005952">
    <property type="term" value="C:cAMP-dependent protein kinase complex"/>
    <property type="evidence" value="ECO:0007669"/>
    <property type="project" value="InterPro"/>
</dbReference>
<dbReference type="CDD" id="cd00038">
    <property type="entry name" value="CAP_ED"/>
    <property type="match status" value="2"/>
</dbReference>
<dbReference type="Pfam" id="PF00027">
    <property type="entry name" value="cNMP_binding"/>
    <property type="match status" value="1"/>
</dbReference>